<evidence type="ECO:0000313" key="2">
    <source>
        <dbReference type="EMBL" id="QDC43095.1"/>
    </source>
</evidence>
<dbReference type="EMBL" id="CP040946">
    <property type="protein sequence ID" value="QDC43095.1"/>
    <property type="molecule type" value="Genomic_DNA"/>
</dbReference>
<feature type="chain" id="PRO_5022818318" description="PEP-CTERM sorting domain-containing protein" evidence="1">
    <location>
        <begin position="21"/>
        <end position="225"/>
    </location>
</feature>
<reference evidence="3" key="1">
    <citation type="journal article" date="2019" name="ISME J.">
        <title>Evolution in action: habitat transition from sediment to the pelagial leads to genome streamlining in Methylophilaceae.</title>
        <authorList>
            <person name="Salcher M."/>
            <person name="Schaefle D."/>
            <person name="Kaspar M."/>
            <person name="Neuenschwander S.M."/>
            <person name="Ghai R."/>
        </authorList>
    </citation>
    <scope>NUCLEOTIDE SEQUENCE [LARGE SCALE GENOMIC DNA]</scope>
    <source>
        <strain evidence="3">MMS-M-51</strain>
    </source>
</reference>
<evidence type="ECO:0000256" key="1">
    <source>
        <dbReference type="SAM" id="SignalP"/>
    </source>
</evidence>
<dbReference type="Proteomes" id="UP000311008">
    <property type="component" value="Chromosome"/>
</dbReference>
<dbReference type="RefSeq" id="WP_140001826.1">
    <property type="nucleotide sequence ID" value="NZ_CP040946.1"/>
</dbReference>
<accession>A0A5B8CP94</accession>
<dbReference type="KEGG" id="mmec:FIU01_00205"/>
<feature type="signal peptide" evidence="1">
    <location>
        <begin position="1"/>
        <end position="20"/>
    </location>
</feature>
<proteinExistence type="predicted"/>
<evidence type="ECO:0008006" key="4">
    <source>
        <dbReference type="Google" id="ProtNLM"/>
    </source>
</evidence>
<evidence type="ECO:0000313" key="3">
    <source>
        <dbReference type="Proteomes" id="UP000311008"/>
    </source>
</evidence>
<gene>
    <name evidence="2" type="ORF">FIU01_00205</name>
</gene>
<sequence>MLRRAVVLSLLACLPMVSHATASLHLSHSVCSGPLSLSTSRGIALSCAGNMTLEGGWMADESQISLVASGDLILDHFILRAPEIQLSSLTGLLNLGSNVTIDTRDSQASTQTAIIVDRWLTHGIHSWQPFDIMRAPGGVLSIQSPALPAAGNAQIRILPEGLGGSLQIVGQPSLRPANAGIVRTNQVAVGLSAVPEPDRAMLLLTGLGLFAYGRKHHLAKSGQWR</sequence>
<name>A0A5B8CP94_9PROT</name>
<protein>
    <recommendedName>
        <fullName evidence="4">PEP-CTERM sorting domain-containing protein</fullName>
    </recommendedName>
</protein>
<organism evidence="2 3">
    <name type="scientific">Methylophilus medardicus</name>
    <dbReference type="NCBI Taxonomy" id="2588534"/>
    <lineage>
        <taxon>Bacteria</taxon>
        <taxon>Pseudomonadati</taxon>
        <taxon>Pseudomonadota</taxon>
        <taxon>Betaproteobacteria</taxon>
        <taxon>Nitrosomonadales</taxon>
        <taxon>Methylophilaceae</taxon>
        <taxon>Methylophilus</taxon>
    </lineage>
</organism>
<keyword evidence="1" id="KW-0732">Signal</keyword>
<keyword evidence="3" id="KW-1185">Reference proteome</keyword>
<dbReference type="AlphaFoldDB" id="A0A5B8CP94"/>